<evidence type="ECO:0000313" key="1">
    <source>
        <dbReference type="EMBL" id="ESK40004.1"/>
    </source>
</evidence>
<dbReference type="GO" id="GO:0005737">
    <property type="term" value="C:cytoplasm"/>
    <property type="evidence" value="ECO:0007669"/>
    <property type="project" value="InterPro"/>
</dbReference>
<comment type="caution">
    <text evidence="1">The sequence shown here is derived from an EMBL/GenBank/DDBJ whole genome shotgun (WGS) entry which is preliminary data.</text>
</comment>
<dbReference type="RefSeq" id="WP_023272046.1">
    <property type="nucleotide sequence ID" value="NZ_KI530712.1"/>
</dbReference>
<proteinExistence type="predicted"/>
<dbReference type="PATRIC" id="fig|1392540.3.peg.433"/>
<sequence>MENQIYLIQSDYLKTQIHLSSLSQIADKTDPIILMGEAALHYNSSSLHIFENVYVLQADKLLVNMEMLPSNLKFIDYQQFAKIILQSKHCIRLN</sequence>
<dbReference type="InterPro" id="IPR007215">
    <property type="entry name" value="Sulphur_relay_TusB/DsrH"/>
</dbReference>
<dbReference type="EMBL" id="AYER01000003">
    <property type="protein sequence ID" value="ESK40004.1"/>
    <property type="molecule type" value="Genomic_DNA"/>
</dbReference>
<dbReference type="HOGENOM" id="CLU_179032_0_0_6"/>
<evidence type="ECO:0008006" key="3">
    <source>
        <dbReference type="Google" id="ProtNLM"/>
    </source>
</evidence>
<reference evidence="1 2" key="1">
    <citation type="submission" date="2013-10" db="EMBL/GenBank/DDBJ databases">
        <title>The Genome Sequence of Acinetobacter nectaris CIP 110549.</title>
        <authorList>
            <consortium name="The Broad Institute Genomics Platform"/>
            <consortium name="The Broad Institute Genome Sequencing Center for Infectious Disease"/>
            <person name="Cerqueira G."/>
            <person name="Feldgarden M."/>
            <person name="Courvalin P."/>
            <person name="Grillot-Courvalin C."/>
            <person name="Clermont D."/>
            <person name="Rocha E."/>
            <person name="Yoon E.-J."/>
            <person name="Nemec A."/>
            <person name="Young S.K."/>
            <person name="Zeng Q."/>
            <person name="Gargeya S."/>
            <person name="Fitzgerald M."/>
            <person name="Abouelleil A."/>
            <person name="Alvarado L."/>
            <person name="Berlin A.M."/>
            <person name="Chapman S.B."/>
            <person name="Gainer-Dewar J."/>
            <person name="Goldberg J."/>
            <person name="Gnerre S."/>
            <person name="Griggs A."/>
            <person name="Gujja S."/>
            <person name="Hansen M."/>
            <person name="Howarth C."/>
            <person name="Imamovic A."/>
            <person name="Ireland A."/>
            <person name="Larimer J."/>
            <person name="McCowan C."/>
            <person name="Murphy C."/>
            <person name="Pearson M."/>
            <person name="Poon T.W."/>
            <person name="Priest M."/>
            <person name="Roberts A."/>
            <person name="Saif S."/>
            <person name="Shea T."/>
            <person name="Sykes S."/>
            <person name="Wortman J."/>
            <person name="Nusbaum C."/>
            <person name="Birren B."/>
        </authorList>
    </citation>
    <scope>NUCLEOTIDE SEQUENCE [LARGE SCALE GENOMIC DNA]</scope>
    <source>
        <strain evidence="1 2">CIP 110549</strain>
    </source>
</reference>
<gene>
    <name evidence="1" type="ORF">P256_00443</name>
</gene>
<dbReference type="Pfam" id="PF04077">
    <property type="entry name" value="DsrH"/>
    <property type="match status" value="1"/>
</dbReference>
<dbReference type="SUPFAM" id="SSF75169">
    <property type="entry name" value="DsrEFH-like"/>
    <property type="match status" value="1"/>
</dbReference>
<dbReference type="Gene3D" id="3.40.1260.10">
    <property type="entry name" value="DsrEFH-like"/>
    <property type="match status" value="1"/>
</dbReference>
<accession>V2UXF3</accession>
<dbReference type="AlphaFoldDB" id="V2UXF3"/>
<keyword evidence="2" id="KW-1185">Reference proteome</keyword>
<dbReference type="Proteomes" id="UP000023785">
    <property type="component" value="Unassembled WGS sequence"/>
</dbReference>
<evidence type="ECO:0000313" key="2">
    <source>
        <dbReference type="Proteomes" id="UP000023785"/>
    </source>
</evidence>
<dbReference type="OrthoDB" id="6710413at2"/>
<name>V2UXF3_9GAMM</name>
<dbReference type="STRING" id="1392540.P256_00443"/>
<organism evidence="1 2">
    <name type="scientific">Acinetobacter nectaris CIP 110549</name>
    <dbReference type="NCBI Taxonomy" id="1392540"/>
    <lineage>
        <taxon>Bacteria</taxon>
        <taxon>Pseudomonadati</taxon>
        <taxon>Pseudomonadota</taxon>
        <taxon>Gammaproteobacteria</taxon>
        <taxon>Moraxellales</taxon>
        <taxon>Moraxellaceae</taxon>
        <taxon>Acinetobacter</taxon>
    </lineage>
</organism>
<protein>
    <recommendedName>
        <fullName evidence="3">Sulfur relay protein TusB/DsrH</fullName>
    </recommendedName>
</protein>
<dbReference type="GO" id="GO:0002143">
    <property type="term" value="P:tRNA wobble position uridine thiolation"/>
    <property type="evidence" value="ECO:0007669"/>
    <property type="project" value="InterPro"/>
</dbReference>
<dbReference type="InterPro" id="IPR027396">
    <property type="entry name" value="DsrEFH-like"/>
</dbReference>